<protein>
    <recommendedName>
        <fullName evidence="1">N-acetyltransferase domain-containing protein</fullName>
    </recommendedName>
</protein>
<evidence type="ECO:0000313" key="2">
    <source>
        <dbReference type="EMBL" id="KKK52214.1"/>
    </source>
</evidence>
<dbReference type="Gene3D" id="3.40.630.30">
    <property type="match status" value="1"/>
</dbReference>
<dbReference type="AlphaFoldDB" id="A0A0F8YDL4"/>
<name>A0A0F8YDL4_9ZZZZ</name>
<dbReference type="PROSITE" id="PS51186">
    <property type="entry name" value="GNAT"/>
    <property type="match status" value="1"/>
</dbReference>
<organism evidence="2">
    <name type="scientific">marine sediment metagenome</name>
    <dbReference type="NCBI Taxonomy" id="412755"/>
    <lineage>
        <taxon>unclassified sequences</taxon>
        <taxon>metagenomes</taxon>
        <taxon>ecological metagenomes</taxon>
    </lineage>
</organism>
<sequence length="85" mass="9784">MTSYILTLGFGIEKSAWIATLGVNPEFMGQGIGERLSKEIFQYYKKEGIKTVYTSVRWDSTDLLSFFKTLGFDRSNFINLRKSLE</sequence>
<feature type="domain" description="N-acetyltransferase" evidence="1">
    <location>
        <begin position="1"/>
        <end position="85"/>
    </location>
</feature>
<dbReference type="Pfam" id="PF00583">
    <property type="entry name" value="Acetyltransf_1"/>
    <property type="match status" value="1"/>
</dbReference>
<gene>
    <name evidence="2" type="ORF">LCGC14_3107180</name>
</gene>
<reference evidence="2" key="1">
    <citation type="journal article" date="2015" name="Nature">
        <title>Complex archaea that bridge the gap between prokaryotes and eukaryotes.</title>
        <authorList>
            <person name="Spang A."/>
            <person name="Saw J.H."/>
            <person name="Jorgensen S.L."/>
            <person name="Zaremba-Niedzwiedzka K."/>
            <person name="Martijn J."/>
            <person name="Lind A.E."/>
            <person name="van Eijk R."/>
            <person name="Schleper C."/>
            <person name="Guy L."/>
            <person name="Ettema T.J."/>
        </authorList>
    </citation>
    <scope>NUCLEOTIDE SEQUENCE</scope>
</reference>
<dbReference type="EMBL" id="LAZR01067133">
    <property type="protein sequence ID" value="KKK52214.1"/>
    <property type="molecule type" value="Genomic_DNA"/>
</dbReference>
<dbReference type="InterPro" id="IPR000182">
    <property type="entry name" value="GNAT_dom"/>
</dbReference>
<dbReference type="CDD" id="cd04301">
    <property type="entry name" value="NAT_SF"/>
    <property type="match status" value="1"/>
</dbReference>
<comment type="caution">
    <text evidence="2">The sequence shown here is derived from an EMBL/GenBank/DDBJ whole genome shotgun (WGS) entry which is preliminary data.</text>
</comment>
<dbReference type="GO" id="GO:0016747">
    <property type="term" value="F:acyltransferase activity, transferring groups other than amino-acyl groups"/>
    <property type="evidence" value="ECO:0007669"/>
    <property type="project" value="InterPro"/>
</dbReference>
<dbReference type="SUPFAM" id="SSF55729">
    <property type="entry name" value="Acyl-CoA N-acyltransferases (Nat)"/>
    <property type="match status" value="1"/>
</dbReference>
<evidence type="ECO:0000259" key="1">
    <source>
        <dbReference type="PROSITE" id="PS51186"/>
    </source>
</evidence>
<dbReference type="InterPro" id="IPR016181">
    <property type="entry name" value="Acyl_CoA_acyltransferase"/>
</dbReference>
<accession>A0A0F8YDL4</accession>
<proteinExistence type="predicted"/>